<feature type="compositionally biased region" description="Polar residues" evidence="1">
    <location>
        <begin position="538"/>
        <end position="549"/>
    </location>
</feature>
<protein>
    <recommendedName>
        <fullName evidence="4">Zinc finger, RING/FYVE/PHD-type</fullName>
    </recommendedName>
</protein>
<dbReference type="AlphaFoldDB" id="A0A5M8Q3G3"/>
<feature type="compositionally biased region" description="Basic residues" evidence="1">
    <location>
        <begin position="668"/>
        <end position="679"/>
    </location>
</feature>
<feature type="region of interest" description="Disordered" evidence="1">
    <location>
        <begin position="297"/>
        <end position="316"/>
    </location>
</feature>
<evidence type="ECO:0008006" key="4">
    <source>
        <dbReference type="Google" id="ProtNLM"/>
    </source>
</evidence>
<feature type="region of interest" description="Disordered" evidence="1">
    <location>
        <begin position="601"/>
        <end position="728"/>
    </location>
</feature>
<organism evidence="2 3">
    <name type="scientific">Lasallia pustulata</name>
    <dbReference type="NCBI Taxonomy" id="136370"/>
    <lineage>
        <taxon>Eukaryota</taxon>
        <taxon>Fungi</taxon>
        <taxon>Dikarya</taxon>
        <taxon>Ascomycota</taxon>
        <taxon>Pezizomycotina</taxon>
        <taxon>Lecanoromycetes</taxon>
        <taxon>OSLEUM clade</taxon>
        <taxon>Umbilicariomycetidae</taxon>
        <taxon>Umbilicariales</taxon>
        <taxon>Umbilicariaceae</taxon>
        <taxon>Lasallia</taxon>
    </lineage>
</organism>
<feature type="compositionally biased region" description="Acidic residues" evidence="1">
    <location>
        <begin position="302"/>
        <end position="312"/>
    </location>
</feature>
<gene>
    <name evidence="2" type="ORF">FRX48_00441</name>
</gene>
<comment type="caution">
    <text evidence="2">The sequence shown here is derived from an EMBL/GenBank/DDBJ whole genome shotgun (WGS) entry which is preliminary data.</text>
</comment>
<feature type="compositionally biased region" description="Acidic residues" evidence="1">
    <location>
        <begin position="697"/>
        <end position="711"/>
    </location>
</feature>
<evidence type="ECO:0000313" key="3">
    <source>
        <dbReference type="Proteomes" id="UP000324767"/>
    </source>
</evidence>
<feature type="compositionally biased region" description="Low complexity" evidence="1">
    <location>
        <begin position="501"/>
        <end position="532"/>
    </location>
</feature>
<feature type="compositionally biased region" description="Basic and acidic residues" evidence="1">
    <location>
        <begin position="337"/>
        <end position="356"/>
    </location>
</feature>
<proteinExistence type="predicted"/>
<dbReference type="Proteomes" id="UP000324767">
    <property type="component" value="Unassembled WGS sequence"/>
</dbReference>
<feature type="compositionally biased region" description="Polar residues" evidence="1">
    <location>
        <begin position="564"/>
        <end position="574"/>
    </location>
</feature>
<name>A0A5M8Q3G3_9LECA</name>
<feature type="compositionally biased region" description="Polar residues" evidence="1">
    <location>
        <begin position="684"/>
        <end position="695"/>
    </location>
</feature>
<reference evidence="2 3" key="1">
    <citation type="submission" date="2019-09" db="EMBL/GenBank/DDBJ databases">
        <title>The hologenome of the rock-dwelling lichen Lasallia pustulata.</title>
        <authorList>
            <person name="Greshake Tzovaras B."/>
            <person name="Segers F."/>
            <person name="Bicker A."/>
            <person name="Dal Grande F."/>
            <person name="Otte J."/>
            <person name="Hankeln T."/>
            <person name="Schmitt I."/>
            <person name="Ebersberger I."/>
        </authorList>
    </citation>
    <scope>NUCLEOTIDE SEQUENCE [LARGE SCALE GENOMIC DNA]</scope>
    <source>
        <strain evidence="2">A1-1</strain>
    </source>
</reference>
<accession>A0A5M8Q3G3</accession>
<feature type="region of interest" description="Disordered" evidence="1">
    <location>
        <begin position="1"/>
        <end position="23"/>
    </location>
</feature>
<dbReference type="OrthoDB" id="6105938at2759"/>
<dbReference type="EMBL" id="VXIT01000001">
    <property type="protein sequence ID" value="KAA6415723.1"/>
    <property type="molecule type" value="Genomic_DNA"/>
</dbReference>
<feature type="compositionally biased region" description="Basic and acidic residues" evidence="1">
    <location>
        <begin position="608"/>
        <end position="617"/>
    </location>
</feature>
<evidence type="ECO:0000313" key="2">
    <source>
        <dbReference type="EMBL" id="KAA6415723.1"/>
    </source>
</evidence>
<feature type="region of interest" description="Disordered" evidence="1">
    <location>
        <begin position="321"/>
        <end position="586"/>
    </location>
</feature>
<feature type="region of interest" description="Disordered" evidence="1">
    <location>
        <begin position="266"/>
        <end position="285"/>
    </location>
</feature>
<evidence type="ECO:0000256" key="1">
    <source>
        <dbReference type="SAM" id="MobiDB-lite"/>
    </source>
</evidence>
<sequence>MGESQGQGALPLPAGIPERKTPGKIGVRATTPEASIGLLHSVDSSIDDLRALISCRVCVRPFQWFANSTKKTCPDCRTMVTQQPAPAYLVREMTQLFVNRAELIPEGETTEDHRKWQQEEADVIERDKSNTDRKTGGLFRGCFGSRRSHRGPIIDDADGVTRCPVCAWEIEDGVCQRCSLAFGSDGEVYSVEEFSDSEGPSFDSDGESITSTADTAWHAEHEAALAANYDDDGDISLDGNGQSVHTYGDMADGDFAFGHAAAQGLLGRPIRRPSQSNAPADRRRNYAPSMLSDVAMTHTDSAAEESDSEDEPGSLNGFVVEDEVQDGEPPSTLPVDGDPHEGPDFAFWEHGEDPYSEHPNFAEMEDDDSDEGGAISNRRRRRRMRSSSSIPEDDTERYGGAGAGADSSDSDEEQGISRVILREGWSPLHQDPAGLPTHAGSRVSPDGRSSAHPVDLQSDSDTSALPQRLRRRLPQLSELSYGDDSEHDDRVNQTLGRRRQSSSGTVTVGRGSPAPESSSSSSPQLSRRAQQSGAPILITSSPARPQSVGSEREVHFGTGRRARSQSNETPVQYTQRKHVSGPRYSEDQHLFGGALVRALGRSVGRSVSPEDTRREPLPEVYSPSQEPFRATRPNVARIRARQRSETSFDRAGLSRRHSENTGPEYQSQRRRYKERRRQQRERATSISNQGHQSSWDDPVEAIIEEELDDFDNYANHPPRSVSGHDWED</sequence>